<evidence type="ECO:0000313" key="2">
    <source>
        <dbReference type="EMBL" id="XCN72383.1"/>
    </source>
</evidence>
<reference evidence="2" key="2">
    <citation type="submission" date="2024-06" db="EMBL/GenBank/DDBJ databases">
        <authorList>
            <person name="Plum-Jensen L.E."/>
            <person name="Schramm A."/>
            <person name="Marshall I.P.G."/>
        </authorList>
    </citation>
    <scope>NUCLEOTIDE SEQUENCE</scope>
    <source>
        <strain evidence="2">Rat1</strain>
    </source>
</reference>
<evidence type="ECO:0008006" key="3">
    <source>
        <dbReference type="Google" id="ProtNLM"/>
    </source>
</evidence>
<protein>
    <recommendedName>
        <fullName evidence="3">Tetratricopeptide repeat-containing protein</fullName>
    </recommendedName>
</protein>
<dbReference type="Gene3D" id="1.25.40.10">
    <property type="entry name" value="Tetratricopeptide repeat domain"/>
    <property type="match status" value="1"/>
</dbReference>
<gene>
    <name evidence="2" type="ORF">Q3M24_19120</name>
</gene>
<dbReference type="Gene3D" id="2.60.120.260">
    <property type="entry name" value="Galactose-binding domain-like"/>
    <property type="match status" value="1"/>
</dbReference>
<dbReference type="KEGG" id="eaj:Q3M24_19120"/>
<keyword evidence="1" id="KW-0812">Transmembrane</keyword>
<sequence>MSYKVVVREHSILLSSILFFSLMGLGLYQLRIALVVQSAYNNFSNQEVIKKYQTEPKFLVEYSKEDILLGNYGQAKEWLHKALRTDPVYIPAWLTLAELENNSGHRSKANEILEYLDDLMKDVIRWRWEKAMLAYLIGRDDILTSDLAWLLQQDNLTWKTKRKVLDFSFSLWPAPGDLLKKMDKVNAENLFYHALRLNKRDTADFLWPMLDHTQLEAQKILPYINLLINEDKTKEAAEIWKSFYQNDALLYNGQFALPLVKKGFGWRIGHPEGVKTETATPLVGPSSLHIRFAGEKNINFYHISQIIPLSHISQYYNLTGELRSKGISTDQRPFVEVVGRECSLTAKTEMVLPDQEWAQFTLDFLLPEECQQGIVVRLRRLPSRNIDSLIRGDLWMTNFALQPVSQPQSL</sequence>
<keyword evidence="1" id="KW-1133">Transmembrane helix</keyword>
<evidence type="ECO:0000256" key="1">
    <source>
        <dbReference type="SAM" id="Phobius"/>
    </source>
</evidence>
<dbReference type="SUPFAM" id="SSF48452">
    <property type="entry name" value="TPR-like"/>
    <property type="match status" value="1"/>
</dbReference>
<keyword evidence="1" id="KW-0472">Membrane</keyword>
<reference evidence="2" key="1">
    <citation type="journal article" date="2024" name="Syst. Appl. Microbiol.">
        <title>First single-strain enrichments of Electrothrix cable bacteria, description of E. aestuarii sp. nov. and E. rattekaaiensis sp. nov., and proposal of a cable bacteria taxonomy following the rules of the SeqCode.</title>
        <authorList>
            <person name="Plum-Jensen L.E."/>
            <person name="Schramm A."/>
            <person name="Marshall I.P.G."/>
        </authorList>
    </citation>
    <scope>NUCLEOTIDE SEQUENCE</scope>
    <source>
        <strain evidence="2">Rat1</strain>
    </source>
</reference>
<name>A0AAU8LTN4_9BACT</name>
<proteinExistence type="predicted"/>
<dbReference type="InterPro" id="IPR011990">
    <property type="entry name" value="TPR-like_helical_dom_sf"/>
</dbReference>
<organism evidence="2">
    <name type="scientific">Candidatus Electrothrix aestuarii</name>
    <dbReference type="NCBI Taxonomy" id="3062594"/>
    <lineage>
        <taxon>Bacteria</taxon>
        <taxon>Pseudomonadati</taxon>
        <taxon>Thermodesulfobacteriota</taxon>
        <taxon>Desulfobulbia</taxon>
        <taxon>Desulfobulbales</taxon>
        <taxon>Desulfobulbaceae</taxon>
        <taxon>Candidatus Electrothrix</taxon>
    </lineage>
</organism>
<feature type="transmembrane region" description="Helical" evidence="1">
    <location>
        <begin position="12"/>
        <end position="30"/>
    </location>
</feature>
<dbReference type="EMBL" id="CP159373">
    <property type="protein sequence ID" value="XCN72383.1"/>
    <property type="molecule type" value="Genomic_DNA"/>
</dbReference>
<accession>A0AAU8LTN4</accession>
<dbReference type="AlphaFoldDB" id="A0AAU8LTN4"/>